<organism evidence="7 8">
    <name type="scientific">Bacillus phage Bp8p-C</name>
    <dbReference type="NCBI Taxonomy" id="1445810"/>
    <lineage>
        <taxon>Viruses</taxon>
        <taxon>Duplodnaviria</taxon>
        <taxon>Heunggongvirae</taxon>
        <taxon>Uroviricota</taxon>
        <taxon>Caudoviricetes</taxon>
        <taxon>Herelleviridae</taxon>
        <taxon>Bastillevirinae</taxon>
        <taxon>Agatevirus</taxon>
        <taxon>Agatevirus Bp8pC</taxon>
    </lineage>
</organism>
<evidence type="ECO:0000259" key="5">
    <source>
        <dbReference type="Pfam" id="PF04542"/>
    </source>
</evidence>
<name>A0A0A0PIT2_9CAUD</name>
<dbReference type="OrthoDB" id="15550at10239"/>
<dbReference type="EMBL" id="KJ010547">
    <property type="protein sequence ID" value="AHJ87469.1"/>
    <property type="molecule type" value="Genomic_DNA"/>
</dbReference>
<dbReference type="PANTHER" id="PTHR30385">
    <property type="entry name" value="SIGMA FACTOR F FLAGELLAR"/>
    <property type="match status" value="1"/>
</dbReference>
<gene>
    <name evidence="7" type="ORF">Bp8pC_038</name>
</gene>
<evidence type="ECO:0000256" key="1">
    <source>
        <dbReference type="ARBA" id="ARBA00023015"/>
    </source>
</evidence>
<dbReference type="GeneID" id="26797853"/>
<feature type="domain" description="RNA polymerase sigma-70 region 4" evidence="6">
    <location>
        <begin position="175"/>
        <end position="223"/>
    </location>
</feature>
<dbReference type="SUPFAM" id="SSF88659">
    <property type="entry name" value="Sigma3 and sigma4 domains of RNA polymerase sigma factors"/>
    <property type="match status" value="1"/>
</dbReference>
<evidence type="ECO:0000256" key="2">
    <source>
        <dbReference type="ARBA" id="ARBA00023082"/>
    </source>
</evidence>
<keyword evidence="3" id="KW-0238">DNA-binding</keyword>
<dbReference type="CDD" id="cd06171">
    <property type="entry name" value="Sigma70_r4"/>
    <property type="match status" value="1"/>
</dbReference>
<dbReference type="InterPro" id="IPR000943">
    <property type="entry name" value="RNA_pol_sigma70"/>
</dbReference>
<evidence type="ECO:0000256" key="3">
    <source>
        <dbReference type="ARBA" id="ARBA00023125"/>
    </source>
</evidence>
<dbReference type="InterPro" id="IPR013324">
    <property type="entry name" value="RNA_pol_sigma_r3/r4-like"/>
</dbReference>
<dbReference type="KEGG" id="vg:26797853"/>
<evidence type="ECO:0000259" key="6">
    <source>
        <dbReference type="Pfam" id="PF04545"/>
    </source>
</evidence>
<proteinExistence type="predicted"/>
<dbReference type="Pfam" id="PF04542">
    <property type="entry name" value="Sigma70_r2"/>
    <property type="match status" value="1"/>
</dbReference>
<keyword evidence="1" id="KW-0805">Transcription regulation</keyword>
<dbReference type="InterPro" id="IPR007630">
    <property type="entry name" value="RNA_pol_sigma70_r4"/>
</dbReference>
<dbReference type="GO" id="GO:0006352">
    <property type="term" value="P:DNA-templated transcription initiation"/>
    <property type="evidence" value="ECO:0007669"/>
    <property type="project" value="InterPro"/>
</dbReference>
<sequence>MKITRLRTKPMETRNKFVEENLKLVWKEVHKQISSSSPIEKDDAFQEGALAMILALDRFDPSKDVKKSTYSTNFVRGYIQMMHRDISPVHIPLRVVTKAKEIDQLRLHHLSVPELAKTLNVSYETAYAALAYSLQGKGNNEQLFVSLSEDNEDYYAPSTQFENDLILSDIIQESMQCLTDREQQIIRKIYLEGCSTAEVAELVNRTQSRVRQIMNEALRKMKKKIGGELSDYIAK</sequence>
<dbReference type="GO" id="GO:0003677">
    <property type="term" value="F:DNA binding"/>
    <property type="evidence" value="ECO:0007669"/>
    <property type="project" value="UniProtKB-KW"/>
</dbReference>
<evidence type="ECO:0000313" key="8">
    <source>
        <dbReference type="Proteomes" id="UP000030232"/>
    </source>
</evidence>
<dbReference type="SUPFAM" id="SSF88946">
    <property type="entry name" value="Sigma2 domain of RNA polymerase sigma factors"/>
    <property type="match status" value="1"/>
</dbReference>
<dbReference type="RefSeq" id="YP_009226946.1">
    <property type="nucleotide sequence ID" value="NC_029121.1"/>
</dbReference>
<dbReference type="NCBIfam" id="TIGR02937">
    <property type="entry name" value="sigma70-ECF"/>
    <property type="match status" value="1"/>
</dbReference>
<evidence type="ECO:0000313" key="7">
    <source>
        <dbReference type="EMBL" id="AHJ87469.1"/>
    </source>
</evidence>
<evidence type="ECO:0000256" key="4">
    <source>
        <dbReference type="ARBA" id="ARBA00023163"/>
    </source>
</evidence>
<keyword evidence="8" id="KW-1185">Reference proteome</keyword>
<dbReference type="Gene3D" id="1.10.1740.10">
    <property type="match status" value="1"/>
</dbReference>
<dbReference type="InterPro" id="IPR013325">
    <property type="entry name" value="RNA_pol_sigma_r2"/>
</dbReference>
<dbReference type="InterPro" id="IPR007627">
    <property type="entry name" value="RNA_pol_sigma70_r2"/>
</dbReference>
<dbReference type="GO" id="GO:0016987">
    <property type="term" value="F:sigma factor activity"/>
    <property type="evidence" value="ECO:0007669"/>
    <property type="project" value="UniProtKB-KW"/>
</dbReference>
<keyword evidence="4" id="KW-0804">Transcription</keyword>
<dbReference type="Proteomes" id="UP000030232">
    <property type="component" value="Segment"/>
</dbReference>
<dbReference type="InterPro" id="IPR014284">
    <property type="entry name" value="RNA_pol_sigma-70_dom"/>
</dbReference>
<reference evidence="7 8" key="1">
    <citation type="journal article" date="2015" name="Appl. Environ. Microbiol.">
        <title>Effects of actin-like proteins encoded by two Bacillus pumilus phages on unstable lysogeny, revealed by genomic analysis.</title>
        <authorList>
            <person name="Yuan Y."/>
            <person name="Peng Q."/>
            <person name="Wu D."/>
            <person name="Kou Z."/>
            <person name="Wu Y."/>
            <person name="Liu P."/>
            <person name="Gao M."/>
        </authorList>
    </citation>
    <scope>NUCLEOTIDE SEQUENCE [LARGE SCALE GENOMIC DNA]</scope>
</reference>
<accession>A0A0A0PIT2</accession>
<dbReference type="Gene3D" id="1.20.140.160">
    <property type="match status" value="1"/>
</dbReference>
<keyword evidence="2" id="KW-0731">Sigma factor</keyword>
<dbReference type="Pfam" id="PF04545">
    <property type="entry name" value="Sigma70_r4"/>
    <property type="match status" value="1"/>
</dbReference>
<dbReference type="PRINTS" id="PR00046">
    <property type="entry name" value="SIGMA70FCT"/>
</dbReference>
<protein>
    <submittedName>
        <fullName evidence="7">Putative RNA polymerase sigma factor SigF 2</fullName>
    </submittedName>
</protein>
<feature type="domain" description="RNA polymerase sigma-70 region 2" evidence="5">
    <location>
        <begin position="17"/>
        <end position="85"/>
    </location>
</feature>